<dbReference type="PANTHER" id="PTHR10699">
    <property type="entry name" value="NEUROMODULIN"/>
    <property type="match status" value="1"/>
</dbReference>
<dbReference type="PANTHER" id="PTHR10699:SF11">
    <property type="entry name" value="IGLOO, ISOFORM A"/>
    <property type="match status" value="1"/>
</dbReference>
<accession>A0A5K3FFT9</accession>
<dbReference type="SMART" id="SM00394">
    <property type="entry name" value="RIIa"/>
    <property type="match status" value="1"/>
</dbReference>
<comment type="subcellular location">
    <subcellularLocation>
        <location evidence="1">Membrane</location>
        <topology evidence="1">Peripheral membrane protein</topology>
    </subcellularLocation>
</comment>
<name>A0A5K3FFT9_MESCO</name>
<dbReference type="SUPFAM" id="SSF47391">
    <property type="entry name" value="Dimerization-anchoring domain of cAMP-dependent PK regulatory subunit"/>
    <property type="match status" value="1"/>
</dbReference>
<sequence length="126" mass="14525">MSAPFSNTRLRVPPGFANILWCFSREVLRLQPTDILKFGMEYFDYLLRLRLETGEEDVAKLGVMLDDRYYNNRSYMAPETEEAIDIDLNDPEVEKAAVKIQAQFSKLKKAKQTKPCVEASEPSEEN</sequence>
<organism evidence="4">
    <name type="scientific">Mesocestoides corti</name>
    <name type="common">Flatworm</name>
    <dbReference type="NCBI Taxonomy" id="53468"/>
    <lineage>
        <taxon>Eukaryota</taxon>
        <taxon>Metazoa</taxon>
        <taxon>Spiralia</taxon>
        <taxon>Lophotrochozoa</taxon>
        <taxon>Platyhelminthes</taxon>
        <taxon>Cestoda</taxon>
        <taxon>Eucestoda</taxon>
        <taxon>Cyclophyllidea</taxon>
        <taxon>Mesocestoididae</taxon>
        <taxon>Mesocestoides</taxon>
    </lineage>
</organism>
<feature type="domain" description="RIIa" evidence="3">
    <location>
        <begin position="14"/>
        <end position="51"/>
    </location>
</feature>
<dbReference type="Gene3D" id="1.20.890.10">
    <property type="entry name" value="cAMP-dependent protein kinase regulatory subunit, dimerization-anchoring domain"/>
    <property type="match status" value="1"/>
</dbReference>
<keyword evidence="2" id="KW-0472">Membrane</keyword>
<dbReference type="WBParaSite" id="MCU_008020-RB">
    <property type="protein sequence ID" value="MCU_008020-RB"/>
    <property type="gene ID" value="MCU_008020"/>
</dbReference>
<dbReference type="GO" id="GO:0007339">
    <property type="term" value="P:binding of sperm to zona pellucida"/>
    <property type="evidence" value="ECO:0007669"/>
    <property type="project" value="InterPro"/>
</dbReference>
<dbReference type="AlphaFoldDB" id="A0A5K3FFT9"/>
<proteinExistence type="predicted"/>
<evidence type="ECO:0000313" key="4">
    <source>
        <dbReference type="WBParaSite" id="MCU_008020-RB"/>
    </source>
</evidence>
<evidence type="ECO:0000256" key="2">
    <source>
        <dbReference type="ARBA" id="ARBA00023136"/>
    </source>
</evidence>
<dbReference type="InterPro" id="IPR047579">
    <property type="entry name" value="DD_CABYR_SP17"/>
</dbReference>
<dbReference type="PIRSF" id="PIRSF016533">
    <property type="entry name" value="Sp17"/>
    <property type="match status" value="1"/>
</dbReference>
<dbReference type="InterPro" id="IPR003117">
    <property type="entry name" value="cAMP_dep_PK_reg_su_I/II_a/b"/>
</dbReference>
<evidence type="ECO:0000256" key="1">
    <source>
        <dbReference type="ARBA" id="ARBA00004170"/>
    </source>
</evidence>
<dbReference type="CDD" id="cd12100">
    <property type="entry name" value="DD_CABYR_SP17"/>
    <property type="match status" value="1"/>
</dbReference>
<dbReference type="InterPro" id="IPR012105">
    <property type="entry name" value="Sp17"/>
</dbReference>
<dbReference type="Pfam" id="PF02197">
    <property type="entry name" value="RIIa"/>
    <property type="match status" value="1"/>
</dbReference>
<protein>
    <submittedName>
        <fullName evidence="4">RIIa domain-containing protein</fullName>
    </submittedName>
</protein>
<reference evidence="4" key="1">
    <citation type="submission" date="2019-11" db="UniProtKB">
        <authorList>
            <consortium name="WormBaseParasite"/>
        </authorList>
    </citation>
    <scope>IDENTIFICATION</scope>
</reference>
<dbReference type="GO" id="GO:0005516">
    <property type="term" value="F:calmodulin binding"/>
    <property type="evidence" value="ECO:0007669"/>
    <property type="project" value="TreeGrafter"/>
</dbReference>
<evidence type="ECO:0000259" key="3">
    <source>
        <dbReference type="SMART" id="SM00394"/>
    </source>
</evidence>
<dbReference type="GO" id="GO:0016020">
    <property type="term" value="C:membrane"/>
    <property type="evidence" value="ECO:0007669"/>
    <property type="project" value="UniProtKB-SubCell"/>
</dbReference>